<dbReference type="EMBL" id="JBHSWB010000002">
    <property type="protein sequence ID" value="MFC6662996.1"/>
    <property type="molecule type" value="Genomic_DNA"/>
</dbReference>
<gene>
    <name evidence="1" type="ORF">ACFP90_23410</name>
</gene>
<comment type="caution">
    <text evidence="1">The sequence shown here is derived from an EMBL/GenBank/DDBJ whole genome shotgun (WGS) entry which is preliminary data.</text>
</comment>
<evidence type="ECO:0000313" key="1">
    <source>
        <dbReference type="EMBL" id="MFC6662996.1"/>
    </source>
</evidence>
<evidence type="ECO:0000313" key="2">
    <source>
        <dbReference type="Proteomes" id="UP001596317"/>
    </source>
</evidence>
<accession>A0ABW1ZQM2</accession>
<dbReference type="RefSeq" id="WP_224612595.1">
    <property type="nucleotide sequence ID" value="NZ_JAIQXV010000029.1"/>
</dbReference>
<protein>
    <submittedName>
        <fullName evidence="1">Uncharacterized protein</fullName>
    </submittedName>
</protein>
<name>A0ABW1ZQM2_9DEIO</name>
<organism evidence="1 2">
    <name type="scientific">Deinococcus multiflagellatus</name>
    <dbReference type="NCBI Taxonomy" id="1656887"/>
    <lineage>
        <taxon>Bacteria</taxon>
        <taxon>Thermotogati</taxon>
        <taxon>Deinococcota</taxon>
        <taxon>Deinococci</taxon>
        <taxon>Deinococcales</taxon>
        <taxon>Deinococcaceae</taxon>
        <taxon>Deinococcus</taxon>
    </lineage>
</organism>
<keyword evidence="2" id="KW-1185">Reference proteome</keyword>
<sequence length="123" mass="13475">MHTLYFGPRHRLSWRGRLVQPRLEVRAAGPGQVTVTLGGVTRTVPLASGTAGGRPMLILDDVAVACAQPRQIVPDVVILVQGPRGGWARKPSDRRRLVGWYDVVIQAAMQAQHAERSVIEPRP</sequence>
<reference evidence="2" key="1">
    <citation type="journal article" date="2019" name="Int. J. Syst. Evol. Microbiol.">
        <title>The Global Catalogue of Microorganisms (GCM) 10K type strain sequencing project: providing services to taxonomists for standard genome sequencing and annotation.</title>
        <authorList>
            <consortium name="The Broad Institute Genomics Platform"/>
            <consortium name="The Broad Institute Genome Sequencing Center for Infectious Disease"/>
            <person name="Wu L."/>
            <person name="Ma J."/>
        </authorList>
    </citation>
    <scope>NUCLEOTIDE SEQUENCE [LARGE SCALE GENOMIC DNA]</scope>
    <source>
        <strain evidence="2">CCUG 63830</strain>
    </source>
</reference>
<proteinExistence type="predicted"/>
<dbReference type="Proteomes" id="UP001596317">
    <property type="component" value="Unassembled WGS sequence"/>
</dbReference>